<keyword evidence="1" id="KW-0472">Membrane</keyword>
<proteinExistence type="predicted"/>
<reference evidence="2 3" key="1">
    <citation type="submission" date="2016-10" db="EMBL/GenBank/DDBJ databases">
        <title>Chromobacterium muskegensis sp. nov., an insecticidal bacterium isolated from Sphagnum bogs.</title>
        <authorList>
            <person name="Sparks M.E."/>
            <person name="Blackburn M.B."/>
            <person name="Gundersen-Rindal D.E."/>
            <person name="Mitchell A."/>
            <person name="Farrar R."/>
            <person name="Kuhar D."/>
        </authorList>
    </citation>
    <scope>NUCLEOTIDE SEQUENCE [LARGE SCALE GENOMIC DNA]</scope>
    <source>
        <strain evidence="2 3">21-1</strain>
    </source>
</reference>
<dbReference type="AlphaFoldDB" id="A0A1D9LC76"/>
<organism evidence="2 3">
    <name type="scientific">Chromobacterium vaccinii</name>
    <dbReference type="NCBI Taxonomy" id="1108595"/>
    <lineage>
        <taxon>Bacteria</taxon>
        <taxon>Pseudomonadati</taxon>
        <taxon>Pseudomonadota</taxon>
        <taxon>Betaproteobacteria</taxon>
        <taxon>Neisseriales</taxon>
        <taxon>Chromobacteriaceae</taxon>
        <taxon>Chromobacterium</taxon>
    </lineage>
</organism>
<name>A0A1D9LC76_9NEIS</name>
<gene>
    <name evidence="2" type="ORF">BKX93_01985</name>
</gene>
<dbReference type="GeneID" id="68839984"/>
<keyword evidence="1" id="KW-1133">Transmembrane helix</keyword>
<dbReference type="RefSeq" id="WP_070978460.1">
    <property type="nucleotide sequence ID" value="NZ_CP017707.1"/>
</dbReference>
<evidence type="ECO:0000313" key="3">
    <source>
        <dbReference type="Proteomes" id="UP000178776"/>
    </source>
</evidence>
<dbReference type="KEGG" id="cvc:BKX93_01985"/>
<evidence type="ECO:0000256" key="1">
    <source>
        <dbReference type="SAM" id="Phobius"/>
    </source>
</evidence>
<accession>A0A1D9LC76</accession>
<feature type="transmembrane region" description="Helical" evidence="1">
    <location>
        <begin position="73"/>
        <end position="94"/>
    </location>
</feature>
<feature type="transmembrane region" description="Helical" evidence="1">
    <location>
        <begin position="15"/>
        <end position="35"/>
    </location>
</feature>
<sequence length="146" mass="16347">MKLPSWLHLDLKDTLYTMTIIAMPMMLVVLERMLLFPLLTVANLRNILIFELFVFMVLLMVVLRTISGSRSKVRIFAAGFSLIIMGVTAGTLIAEQLNFLRSVFHVDEGELSLMGNMLQNLYLCTSAAVGGGLVTYYTQLPEPEQS</sequence>
<evidence type="ECO:0000313" key="2">
    <source>
        <dbReference type="EMBL" id="AOZ48886.1"/>
    </source>
</evidence>
<protein>
    <submittedName>
        <fullName evidence="2">Uncharacterized protein</fullName>
    </submittedName>
</protein>
<keyword evidence="1" id="KW-0812">Transmembrane</keyword>
<dbReference type="EMBL" id="CP017707">
    <property type="protein sequence ID" value="AOZ48886.1"/>
    <property type="molecule type" value="Genomic_DNA"/>
</dbReference>
<feature type="transmembrane region" description="Helical" evidence="1">
    <location>
        <begin position="47"/>
        <end position="67"/>
    </location>
</feature>
<dbReference type="Proteomes" id="UP000178776">
    <property type="component" value="Chromosome"/>
</dbReference>